<keyword evidence="5" id="KW-0413">Isomerase</keyword>
<comment type="catalytic activity">
    <reaction evidence="7">
        <text>L-dopachrome = 5,6-dihydroxyindole-2-carboxylate</text>
        <dbReference type="Rhea" id="RHEA:13041"/>
        <dbReference type="ChEBI" id="CHEBI:16875"/>
        <dbReference type="ChEBI" id="CHEBI:57509"/>
        <dbReference type="EC" id="5.3.3.12"/>
    </reaction>
</comment>
<dbReference type="SMR" id="A0A1I7SDS7"/>
<dbReference type="Proteomes" id="UP000095284">
    <property type="component" value="Unplaced"/>
</dbReference>
<evidence type="ECO:0000256" key="2">
    <source>
        <dbReference type="ARBA" id="ARBA00005851"/>
    </source>
</evidence>
<gene>
    <name evidence="13" type="ORF">BXYJ_LOCUS1402</name>
</gene>
<evidence type="ECO:0000313" key="15">
    <source>
        <dbReference type="Proteomes" id="UP000095284"/>
    </source>
</evidence>
<evidence type="ECO:0000256" key="3">
    <source>
        <dbReference type="ARBA" id="ARBA00022514"/>
    </source>
</evidence>
<sequence>MPILKIATDLQSSQIPSDFLAKASSLVATLTGKPESYVQVVLNSNNAISFGGKVSSSAFVELGSIGGFGGKTNEIAEALTGLISSNLKIPKDRFYIKFTEIEASELSHNGSTF</sequence>
<dbReference type="Proteomes" id="UP000582659">
    <property type="component" value="Unassembled WGS sequence"/>
</dbReference>
<dbReference type="GO" id="GO:0005615">
    <property type="term" value="C:extracellular space"/>
    <property type="evidence" value="ECO:0007669"/>
    <property type="project" value="UniProtKB-KW"/>
</dbReference>
<evidence type="ECO:0000313" key="17">
    <source>
        <dbReference type="WBParaSite" id="BXY_1118500.1"/>
    </source>
</evidence>
<dbReference type="PANTHER" id="PTHR11954">
    <property type="entry name" value="D-DOPACHROME DECARBOXYLASE"/>
    <property type="match status" value="1"/>
</dbReference>
<comment type="subcellular location">
    <subcellularLocation>
        <location evidence="1">Secreted</location>
    </subcellularLocation>
</comment>
<evidence type="ECO:0000256" key="1">
    <source>
        <dbReference type="ARBA" id="ARBA00004613"/>
    </source>
</evidence>
<evidence type="ECO:0000313" key="13">
    <source>
        <dbReference type="EMBL" id="CAD5209357.1"/>
    </source>
</evidence>
<dbReference type="EMBL" id="CAJFDI010000001">
    <property type="protein sequence ID" value="CAD5209357.1"/>
    <property type="molecule type" value="Genomic_DNA"/>
</dbReference>
<evidence type="ECO:0000256" key="12">
    <source>
        <dbReference type="ARBA" id="ARBA00042730"/>
    </source>
</evidence>
<dbReference type="Proteomes" id="UP000659654">
    <property type="component" value="Unassembled WGS sequence"/>
</dbReference>
<dbReference type="AlphaFoldDB" id="A0A1I7SDS7"/>
<keyword evidence="3" id="KW-0202">Cytokine</keyword>
<accession>A0A1I7SDS7</accession>
<reference evidence="17" key="1">
    <citation type="submission" date="2016-11" db="UniProtKB">
        <authorList>
            <consortium name="WormBaseParasite"/>
        </authorList>
    </citation>
    <scope>IDENTIFICATION</scope>
</reference>
<dbReference type="SUPFAM" id="SSF55331">
    <property type="entry name" value="Tautomerase/MIF"/>
    <property type="match status" value="1"/>
</dbReference>
<dbReference type="eggNOG" id="KOG1759">
    <property type="taxonomic scope" value="Eukaryota"/>
</dbReference>
<name>A0A1I7SDS7_BURXY</name>
<evidence type="ECO:0000256" key="10">
    <source>
        <dbReference type="ARBA" id="ARBA00041631"/>
    </source>
</evidence>
<dbReference type="Pfam" id="PF01187">
    <property type="entry name" value="MIF"/>
    <property type="match status" value="1"/>
</dbReference>
<dbReference type="EC" id="5.3.3.12" evidence="8"/>
<comment type="similarity">
    <text evidence="2">Belongs to the MIF family.</text>
</comment>
<keyword evidence="16" id="KW-1185">Reference proteome</keyword>
<evidence type="ECO:0000313" key="16">
    <source>
        <dbReference type="Proteomes" id="UP000659654"/>
    </source>
</evidence>
<keyword evidence="4" id="KW-0964">Secreted</keyword>
<evidence type="ECO:0000256" key="9">
    <source>
        <dbReference type="ARBA" id="ARBA00039086"/>
    </source>
</evidence>
<evidence type="ECO:0000313" key="14">
    <source>
        <dbReference type="EMBL" id="CAG9084332.1"/>
    </source>
</evidence>
<evidence type="ECO:0000256" key="6">
    <source>
        <dbReference type="ARBA" id="ARBA00036735"/>
    </source>
</evidence>
<dbReference type="PANTHER" id="PTHR11954:SF6">
    <property type="entry name" value="MACROPHAGE MIGRATION INHIBITORY FACTOR"/>
    <property type="match status" value="1"/>
</dbReference>
<dbReference type="GO" id="GO:0050178">
    <property type="term" value="F:phenylpyruvate tautomerase activity"/>
    <property type="evidence" value="ECO:0007669"/>
    <property type="project" value="UniProtKB-EC"/>
</dbReference>
<dbReference type="GO" id="GO:0005125">
    <property type="term" value="F:cytokine activity"/>
    <property type="evidence" value="ECO:0007669"/>
    <property type="project" value="UniProtKB-KW"/>
</dbReference>
<dbReference type="InterPro" id="IPR001398">
    <property type="entry name" value="Macrophage_inhib_fac"/>
</dbReference>
<evidence type="ECO:0000256" key="8">
    <source>
        <dbReference type="ARBA" id="ARBA00038932"/>
    </source>
</evidence>
<evidence type="ECO:0000256" key="7">
    <source>
        <dbReference type="ARBA" id="ARBA00036823"/>
    </source>
</evidence>
<evidence type="ECO:0000256" key="5">
    <source>
        <dbReference type="ARBA" id="ARBA00023235"/>
    </source>
</evidence>
<dbReference type="EC" id="5.3.2.1" evidence="9"/>
<dbReference type="WBParaSite" id="BXY_1118500.1">
    <property type="protein sequence ID" value="BXY_1118500.1"/>
    <property type="gene ID" value="BXY_1118500"/>
</dbReference>
<dbReference type="EMBL" id="CAJFCV020000001">
    <property type="protein sequence ID" value="CAG9084332.1"/>
    <property type="molecule type" value="Genomic_DNA"/>
</dbReference>
<dbReference type="OrthoDB" id="255819at2759"/>
<proteinExistence type="inferred from homology"/>
<evidence type="ECO:0000256" key="4">
    <source>
        <dbReference type="ARBA" id="ARBA00022525"/>
    </source>
</evidence>
<evidence type="ECO:0000256" key="11">
    <source>
        <dbReference type="ARBA" id="ARBA00041912"/>
    </source>
</evidence>
<dbReference type="InterPro" id="IPR014347">
    <property type="entry name" value="Tautomerase/MIF_sf"/>
</dbReference>
<comment type="catalytic activity">
    <reaction evidence="6">
        <text>3-phenylpyruvate = enol-phenylpyruvate</text>
        <dbReference type="Rhea" id="RHEA:17097"/>
        <dbReference type="ChEBI" id="CHEBI:16815"/>
        <dbReference type="ChEBI" id="CHEBI:18005"/>
        <dbReference type="EC" id="5.3.2.1"/>
    </reaction>
</comment>
<organism evidence="15 17">
    <name type="scientific">Bursaphelenchus xylophilus</name>
    <name type="common">Pinewood nematode worm</name>
    <name type="synonym">Aphelenchoides xylophilus</name>
    <dbReference type="NCBI Taxonomy" id="6326"/>
    <lineage>
        <taxon>Eukaryota</taxon>
        <taxon>Metazoa</taxon>
        <taxon>Ecdysozoa</taxon>
        <taxon>Nematoda</taxon>
        <taxon>Chromadorea</taxon>
        <taxon>Rhabditida</taxon>
        <taxon>Tylenchina</taxon>
        <taxon>Tylenchomorpha</taxon>
        <taxon>Aphelenchoidea</taxon>
        <taxon>Aphelenchoididae</taxon>
        <taxon>Bursaphelenchus</taxon>
    </lineage>
</organism>
<protein>
    <recommendedName>
        <fullName evidence="12">L-dopachrome isomerase</fullName>
        <ecNumber evidence="9">5.3.2.1</ecNumber>
        <ecNumber evidence="8">5.3.3.12</ecNumber>
    </recommendedName>
    <alternativeName>
        <fullName evidence="10">L-dopachrome tautomerase</fullName>
    </alternativeName>
    <alternativeName>
        <fullName evidence="11">Phenylpyruvate tautomerase</fullName>
    </alternativeName>
</protein>
<dbReference type="Gene3D" id="3.30.429.10">
    <property type="entry name" value="Macrophage Migration Inhibitory Factor"/>
    <property type="match status" value="1"/>
</dbReference>
<dbReference type="GO" id="GO:0004167">
    <property type="term" value="F:dopachrome isomerase activity"/>
    <property type="evidence" value="ECO:0007669"/>
    <property type="project" value="UniProtKB-EC"/>
</dbReference>
<reference evidence="14" key="2">
    <citation type="submission" date="2020-08" db="EMBL/GenBank/DDBJ databases">
        <authorList>
            <person name="Kikuchi T."/>
        </authorList>
    </citation>
    <scope>NUCLEOTIDE SEQUENCE</scope>
    <source>
        <strain evidence="13">Ka4C1</strain>
    </source>
</reference>